<dbReference type="Proteomes" id="UP000053144">
    <property type="component" value="Unassembled WGS sequence"/>
</dbReference>
<evidence type="ECO:0000313" key="2">
    <source>
        <dbReference type="Proteomes" id="UP000053144"/>
    </source>
</evidence>
<dbReference type="EMBL" id="KQ258303">
    <property type="protein sequence ID" value="KOM26084.1"/>
    <property type="molecule type" value="Genomic_DNA"/>
</dbReference>
<proteinExistence type="predicted"/>
<sequence length="166" mass="17622">MKELNLGRLGVVPIWDASRLPTFKSPHLVTELGQPVQPFLGRHGARAASGVLLRSSLSEIAQAFYVWRSSAPKGALGRSATLPALKPSKGRPSFVLLALKRPKRGARAAHEVGVVGVEEVGVLADDGDGAGDVGASLVGVEGDRSPLVKMHEERIDTFQNKKNDVT</sequence>
<organism evidence="1 2">
    <name type="scientific">Phaseolus angularis</name>
    <name type="common">Azuki bean</name>
    <name type="synonym">Vigna angularis</name>
    <dbReference type="NCBI Taxonomy" id="3914"/>
    <lineage>
        <taxon>Eukaryota</taxon>
        <taxon>Viridiplantae</taxon>
        <taxon>Streptophyta</taxon>
        <taxon>Embryophyta</taxon>
        <taxon>Tracheophyta</taxon>
        <taxon>Spermatophyta</taxon>
        <taxon>Magnoliopsida</taxon>
        <taxon>eudicotyledons</taxon>
        <taxon>Gunneridae</taxon>
        <taxon>Pentapetalae</taxon>
        <taxon>rosids</taxon>
        <taxon>fabids</taxon>
        <taxon>Fabales</taxon>
        <taxon>Fabaceae</taxon>
        <taxon>Papilionoideae</taxon>
        <taxon>50 kb inversion clade</taxon>
        <taxon>NPAAA clade</taxon>
        <taxon>indigoferoid/millettioid clade</taxon>
        <taxon>Phaseoleae</taxon>
        <taxon>Vigna</taxon>
    </lineage>
</organism>
<gene>
    <name evidence="1" type="ORF">LR48_Vigan226s001300</name>
</gene>
<evidence type="ECO:0000313" key="1">
    <source>
        <dbReference type="EMBL" id="KOM26084.1"/>
    </source>
</evidence>
<accession>A0A0L9T7K3</accession>
<name>A0A0L9T7K3_PHAAN</name>
<reference evidence="2" key="1">
    <citation type="journal article" date="2015" name="Proc. Natl. Acad. Sci. U.S.A.">
        <title>Genome sequencing of adzuki bean (Vigna angularis) provides insight into high starch and low fat accumulation and domestication.</title>
        <authorList>
            <person name="Yang K."/>
            <person name="Tian Z."/>
            <person name="Chen C."/>
            <person name="Luo L."/>
            <person name="Zhao B."/>
            <person name="Wang Z."/>
            <person name="Yu L."/>
            <person name="Li Y."/>
            <person name="Sun Y."/>
            <person name="Li W."/>
            <person name="Chen Y."/>
            <person name="Li Y."/>
            <person name="Zhang Y."/>
            <person name="Ai D."/>
            <person name="Zhao J."/>
            <person name="Shang C."/>
            <person name="Ma Y."/>
            <person name="Wu B."/>
            <person name="Wang M."/>
            <person name="Gao L."/>
            <person name="Sun D."/>
            <person name="Zhang P."/>
            <person name="Guo F."/>
            <person name="Wang W."/>
            <person name="Li Y."/>
            <person name="Wang J."/>
            <person name="Varshney R.K."/>
            <person name="Wang J."/>
            <person name="Ling H.Q."/>
            <person name="Wan P."/>
        </authorList>
    </citation>
    <scope>NUCLEOTIDE SEQUENCE</scope>
    <source>
        <strain evidence="2">cv. Jingnong 6</strain>
    </source>
</reference>
<protein>
    <submittedName>
        <fullName evidence="1">Uncharacterized protein</fullName>
    </submittedName>
</protein>
<dbReference type="AlphaFoldDB" id="A0A0L9T7K3"/>
<dbReference type="Gramene" id="KOM26084">
    <property type="protein sequence ID" value="KOM26084"/>
    <property type="gene ID" value="LR48_Vigan226s001300"/>
</dbReference>